<sequence>MSELFSPLFIDGVTPSPIDTAHAGHPSLVELPGVRRVLDLAALTMLSVAVAATTSLTVATLGLLCVIGARAALRRSLTDR</sequence>
<proteinExistence type="predicted"/>
<gene>
    <name evidence="2" type="ORF">SAMN04490239_1211</name>
</gene>
<reference evidence="3" key="1">
    <citation type="submission" date="2016-10" db="EMBL/GenBank/DDBJ databases">
        <authorList>
            <person name="Varghese N."/>
            <person name="Submissions S."/>
        </authorList>
    </citation>
    <scope>NUCLEOTIDE SEQUENCE [LARGE SCALE GENOMIC DNA]</scope>
    <source>
        <strain evidence="3">DSM 44498</strain>
    </source>
</reference>
<keyword evidence="1" id="KW-0812">Transmembrane</keyword>
<evidence type="ECO:0000313" key="2">
    <source>
        <dbReference type="EMBL" id="SEB68442.1"/>
    </source>
</evidence>
<dbReference type="AlphaFoldDB" id="A0A1H4LDY5"/>
<evidence type="ECO:0000313" key="3">
    <source>
        <dbReference type="Proteomes" id="UP000183561"/>
    </source>
</evidence>
<accession>A0A1H4LDY5</accession>
<keyword evidence="1" id="KW-0472">Membrane</keyword>
<keyword evidence="1" id="KW-1133">Transmembrane helix</keyword>
<evidence type="ECO:0000256" key="1">
    <source>
        <dbReference type="SAM" id="Phobius"/>
    </source>
</evidence>
<protein>
    <submittedName>
        <fullName evidence="2">Uncharacterized protein</fullName>
    </submittedName>
</protein>
<feature type="transmembrane region" description="Helical" evidence="1">
    <location>
        <begin position="40"/>
        <end position="73"/>
    </location>
</feature>
<dbReference type="Proteomes" id="UP000183561">
    <property type="component" value="Unassembled WGS sequence"/>
</dbReference>
<organism evidence="2 3">
    <name type="scientific">Rhodococcus koreensis</name>
    <dbReference type="NCBI Taxonomy" id="99653"/>
    <lineage>
        <taxon>Bacteria</taxon>
        <taxon>Bacillati</taxon>
        <taxon>Actinomycetota</taxon>
        <taxon>Actinomycetes</taxon>
        <taxon>Mycobacteriales</taxon>
        <taxon>Nocardiaceae</taxon>
        <taxon>Rhodococcus</taxon>
    </lineage>
</organism>
<keyword evidence="3" id="KW-1185">Reference proteome</keyword>
<dbReference type="EMBL" id="FNSV01000005">
    <property type="protein sequence ID" value="SEB68442.1"/>
    <property type="molecule type" value="Genomic_DNA"/>
</dbReference>
<name>A0A1H4LDY5_9NOCA</name>